<dbReference type="EMBL" id="CP031124">
    <property type="protein sequence ID" value="AXF86216.1"/>
    <property type="molecule type" value="Genomic_DNA"/>
</dbReference>
<dbReference type="GO" id="GO:0030288">
    <property type="term" value="C:outer membrane-bounded periplasmic space"/>
    <property type="evidence" value="ECO:0007669"/>
    <property type="project" value="UniProtKB-UniRule"/>
</dbReference>
<keyword evidence="4" id="KW-1185">Reference proteome</keyword>
<dbReference type="RefSeq" id="WP_114563314.1">
    <property type="nucleotide sequence ID" value="NZ_CP031124.1"/>
</dbReference>
<name>A0A345DCX8_9BURK</name>
<keyword evidence="1 3" id="KW-0132">Cell division</keyword>
<dbReference type="Gene3D" id="1.25.40.10">
    <property type="entry name" value="Tetratricopeptide repeat domain"/>
    <property type="match status" value="1"/>
</dbReference>
<keyword evidence="1" id="KW-0131">Cell cycle</keyword>
<comment type="subcellular location">
    <subcellularLocation>
        <location evidence="1">Periplasm</location>
    </subcellularLocation>
</comment>
<dbReference type="InterPro" id="IPR032519">
    <property type="entry name" value="YbgF_tri"/>
</dbReference>
<feature type="signal peptide" evidence="1">
    <location>
        <begin position="1"/>
        <end position="26"/>
    </location>
</feature>
<feature type="domain" description="YbgF trimerisation" evidence="2">
    <location>
        <begin position="43"/>
        <end position="105"/>
    </location>
</feature>
<evidence type="ECO:0000259" key="2">
    <source>
        <dbReference type="Pfam" id="PF16331"/>
    </source>
</evidence>
<dbReference type="OrthoDB" id="8525418at2"/>
<dbReference type="AlphaFoldDB" id="A0A345DCX8"/>
<dbReference type="Pfam" id="PF14559">
    <property type="entry name" value="TPR_19"/>
    <property type="match status" value="1"/>
</dbReference>
<comment type="function">
    <text evidence="1">Mediates coordination of peptidoglycan synthesis and outer membrane constriction during cell division.</text>
</comment>
<accession>A0A345DCX8</accession>
<feature type="chain" id="PRO_5017092536" description="Cell division coordinator CpoB" evidence="1">
    <location>
        <begin position="27"/>
        <end position="241"/>
    </location>
</feature>
<protein>
    <recommendedName>
        <fullName evidence="1">Cell division coordinator CpoB</fullName>
    </recommendedName>
</protein>
<dbReference type="GO" id="GO:0070206">
    <property type="term" value="P:protein trimerization"/>
    <property type="evidence" value="ECO:0007669"/>
    <property type="project" value="InterPro"/>
</dbReference>
<dbReference type="Proteomes" id="UP000252182">
    <property type="component" value="Chromosome"/>
</dbReference>
<dbReference type="HAMAP" id="MF_02066">
    <property type="entry name" value="CpoB"/>
    <property type="match status" value="1"/>
</dbReference>
<dbReference type="KEGG" id="hyf:DTO96_101962"/>
<dbReference type="GO" id="GO:0043093">
    <property type="term" value="P:FtsZ-dependent cytokinesis"/>
    <property type="evidence" value="ECO:0007669"/>
    <property type="project" value="UniProtKB-UniRule"/>
</dbReference>
<dbReference type="Gene3D" id="1.20.5.110">
    <property type="match status" value="1"/>
</dbReference>
<gene>
    <name evidence="1 3" type="primary">cpoB</name>
    <name evidence="3" type="ORF">DTO96_101962</name>
</gene>
<keyword evidence="1" id="KW-0574">Periplasm</keyword>
<dbReference type="InterPro" id="IPR034706">
    <property type="entry name" value="CpoB"/>
</dbReference>
<keyword evidence="1" id="KW-0175">Coiled coil</keyword>
<sequence precursor="true">MQKTTRTHTLAGLVASLFFISHPAHAGLFSDDEARKAILEVRQRLDASIEAQQDQRNQIELLRQEVAKLRGQNETLLNDLTELKRAQTDGYVSIDERVRKFEPQTVTVAGIQGIVQPDEQQRYDAALKLFNDGTYPAAQSAMVALSGRYPKTVYMPFIQFYQGTAAYANRDYKTATALLQNVLKKYPDFERTSDTLLNLANTLIESGQKPAAQKTLNDVLAKFPNTDNAKIAQDLLLQLNK</sequence>
<feature type="coiled-coil region" evidence="1">
    <location>
        <begin position="45"/>
        <end position="86"/>
    </location>
</feature>
<evidence type="ECO:0000313" key="4">
    <source>
        <dbReference type="Proteomes" id="UP000252182"/>
    </source>
</evidence>
<proteinExistence type="inferred from homology"/>
<keyword evidence="1" id="KW-0732">Signal</keyword>
<organism evidence="3 4">
    <name type="scientific">Ephemeroptericola cinctiostellae</name>
    <dbReference type="NCBI Taxonomy" id="2268024"/>
    <lineage>
        <taxon>Bacteria</taxon>
        <taxon>Pseudomonadati</taxon>
        <taxon>Pseudomonadota</taxon>
        <taxon>Betaproteobacteria</taxon>
        <taxon>Burkholderiales</taxon>
        <taxon>Burkholderiaceae</taxon>
        <taxon>Ephemeroptericola</taxon>
    </lineage>
</organism>
<reference evidence="4" key="1">
    <citation type="submission" date="2018-07" db="EMBL/GenBank/DDBJ databases">
        <authorList>
            <person name="Kim H."/>
        </authorList>
    </citation>
    <scope>NUCLEOTIDE SEQUENCE [LARGE SCALE GENOMIC DNA]</scope>
    <source>
        <strain evidence="4">F02</strain>
    </source>
</reference>
<evidence type="ECO:0000313" key="3">
    <source>
        <dbReference type="EMBL" id="AXF86216.1"/>
    </source>
</evidence>
<dbReference type="SUPFAM" id="SSF48452">
    <property type="entry name" value="TPR-like"/>
    <property type="match status" value="1"/>
</dbReference>
<dbReference type="Pfam" id="PF16331">
    <property type="entry name" value="TolA_bind_tri"/>
    <property type="match status" value="1"/>
</dbReference>
<evidence type="ECO:0000256" key="1">
    <source>
        <dbReference type="HAMAP-Rule" id="MF_02066"/>
    </source>
</evidence>
<comment type="similarity">
    <text evidence="1">Belongs to the CpoB family.</text>
</comment>
<dbReference type="InterPro" id="IPR011990">
    <property type="entry name" value="TPR-like_helical_dom_sf"/>
</dbReference>